<dbReference type="AlphaFoldDB" id="A0A8H6HZH5"/>
<dbReference type="Pfam" id="PF20209">
    <property type="entry name" value="DUF6570"/>
    <property type="match status" value="1"/>
</dbReference>
<proteinExistence type="predicted"/>
<evidence type="ECO:0000313" key="3">
    <source>
        <dbReference type="Proteomes" id="UP000521943"/>
    </source>
</evidence>
<feature type="non-terminal residue" evidence="2">
    <location>
        <position position="1"/>
    </location>
</feature>
<reference evidence="2 3" key="1">
    <citation type="submission" date="2020-07" db="EMBL/GenBank/DDBJ databases">
        <title>Comparative genomics of pyrophilous fungi reveals a link between fire events and developmental genes.</title>
        <authorList>
            <consortium name="DOE Joint Genome Institute"/>
            <person name="Steindorff A.S."/>
            <person name="Carver A."/>
            <person name="Calhoun S."/>
            <person name="Stillman K."/>
            <person name="Liu H."/>
            <person name="Lipzen A."/>
            <person name="Pangilinan J."/>
            <person name="Labutti K."/>
            <person name="Bruns T.D."/>
            <person name="Grigoriev I.V."/>
        </authorList>
    </citation>
    <scope>NUCLEOTIDE SEQUENCE [LARGE SCALE GENOMIC DNA]</scope>
    <source>
        <strain evidence="2 3">CBS 144469</strain>
    </source>
</reference>
<organism evidence="2 3">
    <name type="scientific">Ephemerocybe angulata</name>
    <dbReference type="NCBI Taxonomy" id="980116"/>
    <lineage>
        <taxon>Eukaryota</taxon>
        <taxon>Fungi</taxon>
        <taxon>Dikarya</taxon>
        <taxon>Basidiomycota</taxon>
        <taxon>Agaricomycotina</taxon>
        <taxon>Agaricomycetes</taxon>
        <taxon>Agaricomycetidae</taxon>
        <taxon>Agaricales</taxon>
        <taxon>Agaricineae</taxon>
        <taxon>Psathyrellaceae</taxon>
        <taxon>Ephemerocybe</taxon>
    </lineage>
</organism>
<name>A0A8H6HZH5_9AGAR</name>
<evidence type="ECO:0000259" key="1">
    <source>
        <dbReference type="Pfam" id="PF20209"/>
    </source>
</evidence>
<dbReference type="OrthoDB" id="3202965at2759"/>
<keyword evidence="3" id="KW-1185">Reference proteome</keyword>
<sequence length="166" mass="18415">YPPKPTSMVDIARAMRAYCAELTPEAIEESGCCVCGQLTKKVYLIPFDETLYDLTVLEELGTTRKERRSACDPICDIPGPVLEATLNDICPTCHEALEKNKRPKFALANHLWVGAVPACLQDLTLGEAAMVSCVRYNRCVVRVGKGHLKMTSNVIAFEHPSKKIYE</sequence>
<comment type="caution">
    <text evidence="2">The sequence shown here is derived from an EMBL/GenBank/DDBJ whole genome shotgun (WGS) entry which is preliminary data.</text>
</comment>
<dbReference type="EMBL" id="JACGCI010000031">
    <property type="protein sequence ID" value="KAF6755127.1"/>
    <property type="molecule type" value="Genomic_DNA"/>
</dbReference>
<dbReference type="InterPro" id="IPR046700">
    <property type="entry name" value="DUF6570"/>
</dbReference>
<gene>
    <name evidence="2" type="ORF">DFP72DRAFT_742908</name>
</gene>
<dbReference type="Proteomes" id="UP000521943">
    <property type="component" value="Unassembled WGS sequence"/>
</dbReference>
<accession>A0A8H6HZH5</accession>
<feature type="non-terminal residue" evidence="2">
    <location>
        <position position="166"/>
    </location>
</feature>
<protein>
    <recommendedName>
        <fullName evidence="1">DUF6570 domain-containing protein</fullName>
    </recommendedName>
</protein>
<evidence type="ECO:0000313" key="2">
    <source>
        <dbReference type="EMBL" id="KAF6755127.1"/>
    </source>
</evidence>
<feature type="domain" description="DUF6570" evidence="1">
    <location>
        <begin position="99"/>
        <end position="162"/>
    </location>
</feature>